<dbReference type="GO" id="GO:0000156">
    <property type="term" value="F:phosphorelay response regulator activity"/>
    <property type="evidence" value="ECO:0007669"/>
    <property type="project" value="TreeGrafter"/>
</dbReference>
<dbReference type="SMART" id="SM00387">
    <property type="entry name" value="HATPase_c"/>
    <property type="match status" value="1"/>
</dbReference>
<dbReference type="Pfam" id="PF02518">
    <property type="entry name" value="HATPase_c"/>
    <property type="match status" value="1"/>
</dbReference>
<dbReference type="FunFam" id="3.30.565.10:FF:000006">
    <property type="entry name" value="Sensor histidine kinase WalK"/>
    <property type="match status" value="1"/>
</dbReference>
<dbReference type="PANTHER" id="PTHR42878">
    <property type="entry name" value="TWO-COMPONENT HISTIDINE KINASE"/>
    <property type="match status" value="1"/>
</dbReference>
<dbReference type="GO" id="GO:0000155">
    <property type="term" value="F:phosphorelay sensor kinase activity"/>
    <property type="evidence" value="ECO:0007669"/>
    <property type="project" value="InterPro"/>
</dbReference>
<reference evidence="9 10" key="1">
    <citation type="submission" date="2020-08" db="EMBL/GenBank/DDBJ databases">
        <title>Genome sequence of Diaphorobacter aerolatus KACC 16536T.</title>
        <authorList>
            <person name="Hyun D.-W."/>
            <person name="Bae J.-W."/>
        </authorList>
    </citation>
    <scope>NUCLEOTIDE SEQUENCE [LARGE SCALE GENOMIC DNA]</scope>
    <source>
        <strain evidence="9 10">KACC 16536</strain>
    </source>
</reference>
<dbReference type="InterPro" id="IPR036890">
    <property type="entry name" value="HATPase_C_sf"/>
</dbReference>
<dbReference type="InterPro" id="IPR050351">
    <property type="entry name" value="BphY/WalK/GraS-like"/>
</dbReference>
<dbReference type="SMART" id="SM01080">
    <property type="entry name" value="CHASE2"/>
    <property type="match status" value="1"/>
</dbReference>
<dbReference type="PRINTS" id="PR00344">
    <property type="entry name" value="BCTRLSENSOR"/>
</dbReference>
<dbReference type="RefSeq" id="WP_187725351.1">
    <property type="nucleotide sequence ID" value="NZ_CP060783.1"/>
</dbReference>
<dbReference type="InterPro" id="IPR005467">
    <property type="entry name" value="His_kinase_dom"/>
</dbReference>
<evidence type="ECO:0000313" key="10">
    <source>
        <dbReference type="Proteomes" id="UP000516028"/>
    </source>
</evidence>
<evidence type="ECO:0000256" key="6">
    <source>
        <dbReference type="ARBA" id="ARBA00022777"/>
    </source>
</evidence>
<sequence>MSLVRATGRAQLQRREWSLLAVVLLSLVTWLCVTGALERVDHLIHDAGGRLHAPEPNRDIVIVAIDDRSIETIGRWPWRRALHAQLLEQITAQSPRAVGLDVLFSEPDADYPGDDLILSQAIARNGSVVLPVIRSTDDTVAAIDAPLPVIREGAAQLGHVHVQVDSDGVARRLYLFEGPENALRPHFSLAMECAARARGYPGCYGANVPAAGEAWKRDKLRVIPFAKGSSSGPTFTTYSYIDVLMKRTPPDAFRGKYVLVGATATGLGDMFAAPVGPEADRIPGVELVAHVLNARMNGIRIMPAPLSWNLVFNLLPVAAALMAVLLLGPFAALVACALMFLFMLLVGAVTTLATGWQFSPASGMMGVLLSYPLWSWRRLSAAAMFLSQEMHDLMQDGVKLPAPVITRANRILPSDFLERRIHAVEQATQQLRELHHFVSDSLRQLPSPTFVCDSLGVITLANAAAMRMVDDITIDPVGHALAELLSDVVHAESGIPLLSLNPLKWTEIPSQQECRDDKGRYFLLLCKPFAASTNAGWLVTLVDLTDMRRAQKQRDEALNFISHDIRSPVASIITLMEMHREYPDQVPFAELLPRIERYAQSSLSMAEGFVRLASAQSQSYTLTTFDLAALLEECVDDAWAGAREKLVQVRLEHRPDTAACWGDRSMIGRAIGNVMSNALKFSPPQSTVHCNLFNDGTDWVICIRDEGPGIPAEKRTSLFEPFRRLHENSHPGIQGIGLGLALVNTVIQRHGGRIDVVSEPGAGTEFRLHVPTAMPDAP</sequence>
<dbReference type="InterPro" id="IPR007890">
    <property type="entry name" value="CHASE2"/>
</dbReference>
<dbReference type="Gene3D" id="3.30.450.20">
    <property type="entry name" value="PAS domain"/>
    <property type="match status" value="1"/>
</dbReference>
<organism evidence="9 10">
    <name type="scientific">Diaphorobacter aerolatus</name>
    <dbReference type="NCBI Taxonomy" id="1288495"/>
    <lineage>
        <taxon>Bacteria</taxon>
        <taxon>Pseudomonadati</taxon>
        <taxon>Pseudomonadota</taxon>
        <taxon>Betaproteobacteria</taxon>
        <taxon>Burkholderiales</taxon>
        <taxon>Comamonadaceae</taxon>
        <taxon>Diaphorobacter</taxon>
    </lineage>
</organism>
<protein>
    <recommendedName>
        <fullName evidence="3">histidine kinase</fullName>
        <ecNumber evidence="3">2.7.13.3</ecNumber>
    </recommendedName>
</protein>
<dbReference type="SUPFAM" id="SSF55874">
    <property type="entry name" value="ATPase domain of HSP90 chaperone/DNA topoisomerase II/histidine kinase"/>
    <property type="match status" value="1"/>
</dbReference>
<proteinExistence type="predicted"/>
<dbReference type="InterPro" id="IPR017181">
    <property type="entry name" value="Sig_transdc_His_kin_CHASE2"/>
</dbReference>
<dbReference type="GO" id="GO:0007234">
    <property type="term" value="P:osmosensory signaling via phosphorelay pathway"/>
    <property type="evidence" value="ECO:0007669"/>
    <property type="project" value="TreeGrafter"/>
</dbReference>
<evidence type="ECO:0000256" key="5">
    <source>
        <dbReference type="ARBA" id="ARBA00022679"/>
    </source>
</evidence>
<dbReference type="KEGG" id="daer:H9K75_07900"/>
<feature type="transmembrane region" description="Helical" evidence="7">
    <location>
        <begin position="17"/>
        <end position="37"/>
    </location>
</feature>
<dbReference type="InterPro" id="IPR003661">
    <property type="entry name" value="HisK_dim/P_dom"/>
</dbReference>
<keyword evidence="6" id="KW-0418">Kinase</keyword>
<feature type="transmembrane region" description="Helical" evidence="7">
    <location>
        <begin position="332"/>
        <end position="356"/>
    </location>
</feature>
<evidence type="ECO:0000256" key="3">
    <source>
        <dbReference type="ARBA" id="ARBA00012438"/>
    </source>
</evidence>
<dbReference type="SUPFAM" id="SSF47384">
    <property type="entry name" value="Homodimeric domain of signal transducing histidine kinase"/>
    <property type="match status" value="1"/>
</dbReference>
<keyword evidence="10" id="KW-1185">Reference proteome</keyword>
<dbReference type="PANTHER" id="PTHR42878:SF13">
    <property type="entry name" value="HISTIDINE KINASE"/>
    <property type="match status" value="1"/>
</dbReference>
<dbReference type="InterPro" id="IPR003594">
    <property type="entry name" value="HATPase_dom"/>
</dbReference>
<dbReference type="AlphaFoldDB" id="A0A7H0GNE5"/>
<comment type="catalytic activity">
    <reaction evidence="1">
        <text>ATP + protein L-histidine = ADP + protein N-phospho-L-histidine.</text>
        <dbReference type="EC" id="2.7.13.3"/>
    </reaction>
</comment>
<dbReference type="Gene3D" id="3.30.565.10">
    <property type="entry name" value="Histidine kinase-like ATPase, C-terminal domain"/>
    <property type="match status" value="1"/>
</dbReference>
<feature type="domain" description="Histidine kinase" evidence="8">
    <location>
        <begin position="560"/>
        <end position="774"/>
    </location>
</feature>
<evidence type="ECO:0000259" key="8">
    <source>
        <dbReference type="PROSITE" id="PS50109"/>
    </source>
</evidence>
<dbReference type="SMART" id="SM00388">
    <property type="entry name" value="HisKA"/>
    <property type="match status" value="1"/>
</dbReference>
<keyword evidence="5" id="KW-0808">Transferase</keyword>
<dbReference type="InterPro" id="IPR004358">
    <property type="entry name" value="Sig_transdc_His_kin-like_C"/>
</dbReference>
<keyword evidence="7" id="KW-1133">Transmembrane helix</keyword>
<dbReference type="PIRSF" id="PIRSF037347">
    <property type="entry name" value="STHK_CHASE2_PAS_prd"/>
    <property type="match status" value="1"/>
</dbReference>
<evidence type="ECO:0000256" key="7">
    <source>
        <dbReference type="SAM" id="Phobius"/>
    </source>
</evidence>
<name>A0A7H0GNE5_9BURK</name>
<dbReference type="Proteomes" id="UP000516028">
    <property type="component" value="Chromosome"/>
</dbReference>
<evidence type="ECO:0000256" key="1">
    <source>
        <dbReference type="ARBA" id="ARBA00000085"/>
    </source>
</evidence>
<evidence type="ECO:0000313" key="9">
    <source>
        <dbReference type="EMBL" id="QNP49811.1"/>
    </source>
</evidence>
<keyword evidence="7" id="KW-0472">Membrane</keyword>
<dbReference type="CDD" id="cd00075">
    <property type="entry name" value="HATPase"/>
    <property type="match status" value="1"/>
</dbReference>
<dbReference type="GO" id="GO:0030295">
    <property type="term" value="F:protein kinase activator activity"/>
    <property type="evidence" value="ECO:0007669"/>
    <property type="project" value="TreeGrafter"/>
</dbReference>
<keyword evidence="7" id="KW-0812">Transmembrane</keyword>
<evidence type="ECO:0000256" key="2">
    <source>
        <dbReference type="ARBA" id="ARBA00004429"/>
    </source>
</evidence>
<dbReference type="EC" id="2.7.13.3" evidence="3"/>
<dbReference type="GO" id="GO:0005886">
    <property type="term" value="C:plasma membrane"/>
    <property type="evidence" value="ECO:0007669"/>
    <property type="project" value="UniProtKB-SubCell"/>
</dbReference>
<evidence type="ECO:0000256" key="4">
    <source>
        <dbReference type="ARBA" id="ARBA00022553"/>
    </source>
</evidence>
<comment type="subcellular location">
    <subcellularLocation>
        <location evidence="2">Cell inner membrane</location>
        <topology evidence="2">Multi-pass membrane protein</topology>
    </subcellularLocation>
</comment>
<dbReference type="EMBL" id="CP060783">
    <property type="protein sequence ID" value="QNP49811.1"/>
    <property type="molecule type" value="Genomic_DNA"/>
</dbReference>
<accession>A0A7H0GNE5</accession>
<keyword evidence="4" id="KW-0597">Phosphoprotein</keyword>
<dbReference type="Pfam" id="PF05226">
    <property type="entry name" value="CHASE2"/>
    <property type="match status" value="1"/>
</dbReference>
<dbReference type="PROSITE" id="PS50109">
    <property type="entry name" value="HIS_KIN"/>
    <property type="match status" value="1"/>
</dbReference>
<gene>
    <name evidence="9" type="ORF">H9K75_07900</name>
</gene>
<dbReference type="CDD" id="cd00082">
    <property type="entry name" value="HisKA"/>
    <property type="match status" value="1"/>
</dbReference>
<feature type="transmembrane region" description="Helical" evidence="7">
    <location>
        <begin position="306"/>
        <end position="326"/>
    </location>
</feature>
<dbReference type="InterPro" id="IPR036097">
    <property type="entry name" value="HisK_dim/P_sf"/>
</dbReference>